<evidence type="ECO:0000313" key="1">
    <source>
        <dbReference type="EMBL" id="AGT43546.1"/>
    </source>
</evidence>
<reference evidence="1 2" key="1">
    <citation type="journal article" date="2013" name="PLoS ONE">
        <title>Genome-Wide Relatedness of Treponema pedis, from Gingiva and Necrotic Skin Lesions of Pigs, with the Human Oral Pathogen Treponema denticola.</title>
        <authorList>
            <person name="Svartstrom O."/>
            <person name="Mushtaq M."/>
            <person name="Pringle M."/>
            <person name="Segerman B."/>
        </authorList>
    </citation>
    <scope>NUCLEOTIDE SEQUENCE [LARGE SCALE GENOMIC DNA]</scope>
    <source>
        <strain evidence="1">T A4</strain>
    </source>
</reference>
<dbReference type="HOGENOM" id="CLU_3259325_0_0_12"/>
<keyword evidence="2" id="KW-1185">Reference proteome</keyword>
<evidence type="ECO:0000313" key="2">
    <source>
        <dbReference type="Proteomes" id="UP000015620"/>
    </source>
</evidence>
<organism evidence="1 2">
    <name type="scientific">Treponema pedis str. T A4</name>
    <dbReference type="NCBI Taxonomy" id="1291379"/>
    <lineage>
        <taxon>Bacteria</taxon>
        <taxon>Pseudomonadati</taxon>
        <taxon>Spirochaetota</taxon>
        <taxon>Spirochaetia</taxon>
        <taxon>Spirochaetales</taxon>
        <taxon>Treponemataceae</taxon>
        <taxon>Treponema</taxon>
    </lineage>
</organism>
<accession>S6A3G6</accession>
<name>S6A3G6_9SPIR</name>
<sequence>MPKSKPAVSIKSGNRFSPKRGGFRLKKYLQTLFLFYGIAETP</sequence>
<gene>
    <name evidence="1" type="ORF">TPE_1050</name>
</gene>
<dbReference type="EMBL" id="CP004120">
    <property type="protein sequence ID" value="AGT43546.1"/>
    <property type="molecule type" value="Genomic_DNA"/>
</dbReference>
<protein>
    <submittedName>
        <fullName evidence="1">Uncharacterized protein</fullName>
    </submittedName>
</protein>
<dbReference type="STRING" id="1291379.TPE_1050"/>
<dbReference type="Proteomes" id="UP000015620">
    <property type="component" value="Chromosome"/>
</dbReference>
<proteinExistence type="predicted"/>
<dbReference type="AlphaFoldDB" id="S6A3G6"/>
<dbReference type="PATRIC" id="fig|1291379.3.peg.1049"/>
<dbReference type="KEGG" id="tped:TPE_1050"/>